<dbReference type="InterPro" id="IPR035965">
    <property type="entry name" value="PAS-like_dom_sf"/>
</dbReference>
<dbReference type="SUPFAM" id="SSF52172">
    <property type="entry name" value="CheY-like"/>
    <property type="match status" value="1"/>
</dbReference>
<dbReference type="InterPro" id="IPR003661">
    <property type="entry name" value="HisK_dim/P_dom"/>
</dbReference>
<dbReference type="Pfam" id="PF00072">
    <property type="entry name" value="Response_reg"/>
    <property type="match status" value="1"/>
</dbReference>
<dbReference type="InterPro" id="IPR011006">
    <property type="entry name" value="CheY-like_superfamily"/>
</dbReference>
<feature type="domain" description="PAS" evidence="9">
    <location>
        <begin position="229"/>
        <end position="300"/>
    </location>
</feature>
<dbReference type="AlphaFoldDB" id="A0A285IJT0"/>
<dbReference type="PROSITE" id="PS50109">
    <property type="entry name" value="HIS_KIN"/>
    <property type="match status" value="1"/>
</dbReference>
<dbReference type="SMART" id="SM00448">
    <property type="entry name" value="REC"/>
    <property type="match status" value="1"/>
</dbReference>
<evidence type="ECO:0000313" key="11">
    <source>
        <dbReference type="EMBL" id="SNY48239.1"/>
    </source>
</evidence>
<accession>A0A285IJT0</accession>
<dbReference type="EMBL" id="OBEA01000002">
    <property type="protein sequence ID" value="SNY48239.1"/>
    <property type="molecule type" value="Genomic_DNA"/>
</dbReference>
<dbReference type="Proteomes" id="UP000231702">
    <property type="component" value="Unassembled WGS sequence"/>
</dbReference>
<dbReference type="Pfam" id="PF00989">
    <property type="entry name" value="PAS"/>
    <property type="match status" value="1"/>
</dbReference>
<dbReference type="Pfam" id="PF01627">
    <property type="entry name" value="Hpt"/>
    <property type="match status" value="1"/>
</dbReference>
<dbReference type="InterPro" id="IPR036641">
    <property type="entry name" value="HPT_dom_sf"/>
</dbReference>
<evidence type="ECO:0000256" key="3">
    <source>
        <dbReference type="ARBA" id="ARBA00022553"/>
    </source>
</evidence>
<dbReference type="EMBL" id="PGTD01000016">
    <property type="protein sequence ID" value="PJE28788.1"/>
    <property type="molecule type" value="Genomic_DNA"/>
</dbReference>
<sequence length="865" mass="95049">MTLEQKPYRPAFWQQPVAAITTLGLCVALMAGMAWGILNEIEKLSASKSDSLQWSLSQTDVDFLHFRIAAYKALNEVRETTSPEALSTALDETRTRFDVFYSRMYTIDHADPFQALIGVEAFEAPRRAVEDFLQRSVPLIDSDDEALAADIGTLVADAQETSPLVREFSLAALETFVRVGDEREDSLIRKLSMVAAVLFAFIAGLSLIALVLTRLAREAREHAEQAEGRAKRMHTIVETSIDAIVVTDDMGMIRDYNSAAERVFGYRRDEAIGRRVSEILLSDEQAAELQSVVQTVIRSRQRGDQVLHPHEIIAVDRFGRRFPAEISFDQAADDKHLYVFFVRDISLRKAQEEMITQSRDRALAGERAKSEFLAVMSHEMRTPLNGLLGSMQLLRDHGLNEAQGELLDLMQGSGQHLLGLVNDVLDLAKFEAGKMTTESRPFSISRMMDGVVESTATLASTHGNDLNWSWIGASEDRLLGDSRKIRQILLNLVSNAAKFTRGGGIEIEVEMLGPEHNQIEFRVIDSGIGIAEGDLQRIFNDFETLDSSYARQAGGTGLGLGIVRRLVELLDGEVGAESEPGEGSLFWVRLPVTPANALDVEDDTSGDRPQNAITPMEVLLVEDNEINRFIAREMLESEGHQVTEAVDGQAGVEWAMAQRFDVILMDISMPVMDGAEAACRIRSGNGASAEVPIIALTAHALPEEVERFRSVGMSHVLPKPIDRNVLARCLDDVANGRLSSPDPQTDAPHSPVTLIDRSQIESLLSGTGAATGRKLLDRFIAETDGCIAALVSGPGNRSEIARLAHATAGTCGTFGLTALRQALAEIETKTKRNQEVEQAELSALEPLWRDSLEQLKVIDKRLTAA</sequence>
<dbReference type="EC" id="2.7.13.3" evidence="2"/>
<dbReference type="InterPro" id="IPR005467">
    <property type="entry name" value="His_kinase_dom"/>
</dbReference>
<dbReference type="Gene3D" id="3.30.450.20">
    <property type="entry name" value="PAS domain"/>
    <property type="match status" value="1"/>
</dbReference>
<dbReference type="InterPro" id="IPR036890">
    <property type="entry name" value="HATPase_C_sf"/>
</dbReference>
<dbReference type="PANTHER" id="PTHR45339">
    <property type="entry name" value="HYBRID SIGNAL TRANSDUCTION HISTIDINE KINASE J"/>
    <property type="match status" value="1"/>
</dbReference>
<dbReference type="PRINTS" id="PR00344">
    <property type="entry name" value="BCTRLSENSOR"/>
</dbReference>
<organism evidence="11 12">
    <name type="scientific">Pseudooceanicola antarcticus</name>
    <dbReference type="NCBI Taxonomy" id="1247613"/>
    <lineage>
        <taxon>Bacteria</taxon>
        <taxon>Pseudomonadati</taxon>
        <taxon>Pseudomonadota</taxon>
        <taxon>Alphaproteobacteria</taxon>
        <taxon>Rhodobacterales</taxon>
        <taxon>Paracoccaceae</taxon>
        <taxon>Pseudooceanicola</taxon>
    </lineage>
</organism>
<dbReference type="SUPFAM" id="SSF55785">
    <property type="entry name" value="PYP-like sensor domain (PAS domain)"/>
    <property type="match status" value="1"/>
</dbReference>
<keyword evidence="3 5" id="KW-0597">Phosphoprotein</keyword>
<dbReference type="InterPro" id="IPR008207">
    <property type="entry name" value="Sig_transdc_His_kin_Hpt_dom"/>
</dbReference>
<evidence type="ECO:0000256" key="5">
    <source>
        <dbReference type="PROSITE-ProRule" id="PRU00169"/>
    </source>
</evidence>
<evidence type="ECO:0000259" key="9">
    <source>
        <dbReference type="PROSITE" id="PS50112"/>
    </source>
</evidence>
<dbReference type="Pfam" id="PF02518">
    <property type="entry name" value="HATPase_c"/>
    <property type="match status" value="1"/>
</dbReference>
<evidence type="ECO:0000313" key="13">
    <source>
        <dbReference type="Proteomes" id="UP000231702"/>
    </source>
</evidence>
<dbReference type="Gene3D" id="3.30.565.10">
    <property type="entry name" value="Histidine kinase-like ATPase, C-terminal domain"/>
    <property type="match status" value="1"/>
</dbReference>
<dbReference type="CDD" id="cd00130">
    <property type="entry name" value="PAS"/>
    <property type="match status" value="1"/>
</dbReference>
<dbReference type="InterPro" id="IPR003594">
    <property type="entry name" value="HATPase_dom"/>
</dbReference>
<feature type="transmembrane region" description="Helical" evidence="6">
    <location>
        <begin position="17"/>
        <end position="38"/>
    </location>
</feature>
<dbReference type="InterPro" id="IPR013767">
    <property type="entry name" value="PAS_fold"/>
</dbReference>
<keyword evidence="6" id="KW-0812">Transmembrane</keyword>
<keyword evidence="13" id="KW-1185">Reference proteome</keyword>
<dbReference type="SUPFAM" id="SSF47384">
    <property type="entry name" value="Homodimeric domain of signal transducing histidine kinase"/>
    <property type="match status" value="1"/>
</dbReference>
<keyword evidence="6" id="KW-0472">Membrane</keyword>
<dbReference type="CDD" id="cd16922">
    <property type="entry name" value="HATPase_EvgS-ArcB-TorS-like"/>
    <property type="match status" value="1"/>
</dbReference>
<dbReference type="Gene3D" id="1.20.120.160">
    <property type="entry name" value="HPT domain"/>
    <property type="match status" value="1"/>
</dbReference>
<dbReference type="SUPFAM" id="SSF47226">
    <property type="entry name" value="Histidine-containing phosphotransfer domain, HPT domain"/>
    <property type="match status" value="1"/>
</dbReference>
<feature type="transmembrane region" description="Helical" evidence="6">
    <location>
        <begin position="191"/>
        <end position="212"/>
    </location>
</feature>
<evidence type="ECO:0000313" key="10">
    <source>
        <dbReference type="EMBL" id="PJE28788.1"/>
    </source>
</evidence>
<dbReference type="Gene3D" id="3.40.50.2300">
    <property type="match status" value="1"/>
</dbReference>
<evidence type="ECO:0000256" key="4">
    <source>
        <dbReference type="ARBA" id="ARBA00023012"/>
    </source>
</evidence>
<dbReference type="GO" id="GO:0006355">
    <property type="term" value="P:regulation of DNA-templated transcription"/>
    <property type="evidence" value="ECO:0007669"/>
    <property type="project" value="InterPro"/>
</dbReference>
<gene>
    <name evidence="10" type="ORF">CVM39_09995</name>
    <name evidence="11" type="ORF">SAMN06297129_1370</name>
</gene>
<evidence type="ECO:0000256" key="2">
    <source>
        <dbReference type="ARBA" id="ARBA00012438"/>
    </source>
</evidence>
<dbReference type="GO" id="GO:0000155">
    <property type="term" value="F:phosphorelay sensor kinase activity"/>
    <property type="evidence" value="ECO:0007669"/>
    <property type="project" value="InterPro"/>
</dbReference>
<proteinExistence type="predicted"/>
<dbReference type="GO" id="GO:0005524">
    <property type="term" value="F:ATP binding"/>
    <property type="evidence" value="ECO:0007669"/>
    <property type="project" value="UniProtKB-KW"/>
</dbReference>
<evidence type="ECO:0000256" key="1">
    <source>
        <dbReference type="ARBA" id="ARBA00000085"/>
    </source>
</evidence>
<dbReference type="SMART" id="SM00387">
    <property type="entry name" value="HATPase_c"/>
    <property type="match status" value="1"/>
</dbReference>
<feature type="modified residue" description="4-aspartylphosphate" evidence="5">
    <location>
        <position position="666"/>
    </location>
</feature>
<dbReference type="InterPro" id="IPR004358">
    <property type="entry name" value="Sig_transdc_His_kin-like_C"/>
</dbReference>
<dbReference type="Proteomes" id="UP000231655">
    <property type="component" value="Unassembled WGS sequence"/>
</dbReference>
<feature type="domain" description="Histidine kinase" evidence="7">
    <location>
        <begin position="375"/>
        <end position="594"/>
    </location>
</feature>
<dbReference type="FunFam" id="3.30.565.10:FF:000010">
    <property type="entry name" value="Sensor histidine kinase RcsC"/>
    <property type="match status" value="1"/>
</dbReference>
<dbReference type="OrthoDB" id="9801651at2"/>
<dbReference type="PANTHER" id="PTHR45339:SF3">
    <property type="entry name" value="HISTIDINE KINASE"/>
    <property type="match status" value="1"/>
</dbReference>
<reference evidence="11 12" key="1">
    <citation type="submission" date="2017-09" db="EMBL/GenBank/DDBJ databases">
        <authorList>
            <person name="Ehlers B."/>
            <person name="Leendertz F.H."/>
        </authorList>
    </citation>
    <scope>NUCLEOTIDE SEQUENCE [LARGE SCALE GENOMIC DNA]</scope>
    <source>
        <strain evidence="11 12">CGMCC 1.12662</strain>
    </source>
</reference>
<dbReference type="SUPFAM" id="SSF55874">
    <property type="entry name" value="ATPase domain of HSP90 chaperone/DNA topoisomerase II/histidine kinase"/>
    <property type="match status" value="1"/>
</dbReference>
<evidence type="ECO:0000259" key="8">
    <source>
        <dbReference type="PROSITE" id="PS50110"/>
    </source>
</evidence>
<dbReference type="SMART" id="SM00091">
    <property type="entry name" value="PAS"/>
    <property type="match status" value="1"/>
</dbReference>
<dbReference type="SMART" id="SM00388">
    <property type="entry name" value="HisKA"/>
    <property type="match status" value="1"/>
</dbReference>
<dbReference type="InterPro" id="IPR036097">
    <property type="entry name" value="HisK_dim/P_sf"/>
</dbReference>
<dbReference type="InterPro" id="IPR001789">
    <property type="entry name" value="Sig_transdc_resp-reg_receiver"/>
</dbReference>
<dbReference type="PROSITE" id="PS50112">
    <property type="entry name" value="PAS"/>
    <property type="match status" value="1"/>
</dbReference>
<evidence type="ECO:0000259" key="7">
    <source>
        <dbReference type="PROSITE" id="PS50109"/>
    </source>
</evidence>
<protein>
    <recommendedName>
        <fullName evidence="2">histidine kinase</fullName>
        <ecNumber evidence="2">2.7.13.3</ecNumber>
    </recommendedName>
</protein>
<dbReference type="Gene3D" id="1.10.287.130">
    <property type="match status" value="1"/>
</dbReference>
<dbReference type="PROSITE" id="PS50110">
    <property type="entry name" value="RESPONSE_REGULATORY"/>
    <property type="match status" value="1"/>
</dbReference>
<dbReference type="CDD" id="cd17546">
    <property type="entry name" value="REC_hyHK_CKI1_RcsC-like"/>
    <property type="match status" value="1"/>
</dbReference>
<dbReference type="GO" id="GO:0005886">
    <property type="term" value="C:plasma membrane"/>
    <property type="evidence" value="ECO:0007669"/>
    <property type="project" value="UniProtKB-SubCell"/>
</dbReference>
<evidence type="ECO:0000313" key="12">
    <source>
        <dbReference type="Proteomes" id="UP000231655"/>
    </source>
</evidence>
<dbReference type="CDD" id="cd00082">
    <property type="entry name" value="HisKA"/>
    <property type="match status" value="1"/>
</dbReference>
<keyword evidence="6" id="KW-1133">Transmembrane helix</keyword>
<dbReference type="InterPro" id="IPR000014">
    <property type="entry name" value="PAS"/>
</dbReference>
<evidence type="ECO:0000256" key="6">
    <source>
        <dbReference type="SAM" id="Phobius"/>
    </source>
</evidence>
<dbReference type="NCBIfam" id="TIGR00229">
    <property type="entry name" value="sensory_box"/>
    <property type="match status" value="1"/>
</dbReference>
<reference evidence="10 13" key="2">
    <citation type="journal article" date="2018" name="Int. J. Syst. Evol. Microbiol.">
        <title>Pseudooceanicola lipolyticus sp. nov., a marine alphaproteobacterium, reclassification of Oceanicola flagellatus as Pseudooceanicola flagellatus comb. nov. and emended description of the genus Pseudooceanicola.</title>
        <authorList>
            <person name="Huang M.-M."/>
            <person name="Guo L.-L."/>
            <person name="Wu Y.-H."/>
            <person name="Lai Q.-L."/>
            <person name="Shao Z.-Z."/>
            <person name="Wang C.-S."/>
            <person name="Wu M."/>
            <person name="Xu X.-W."/>
        </authorList>
    </citation>
    <scope>NUCLEOTIDE SEQUENCE [LARGE SCALE GENOMIC DNA]</scope>
    <source>
        <strain evidence="10 13">Ar-45</strain>
    </source>
</reference>
<name>A0A285IJT0_9RHOB</name>
<feature type="domain" description="Response regulatory" evidence="8">
    <location>
        <begin position="617"/>
        <end position="734"/>
    </location>
</feature>
<keyword evidence="4" id="KW-0902">Two-component regulatory system</keyword>
<dbReference type="Pfam" id="PF00512">
    <property type="entry name" value="HisKA"/>
    <property type="match status" value="1"/>
</dbReference>
<comment type="catalytic activity">
    <reaction evidence="1">
        <text>ATP + protein L-histidine = ADP + protein N-phospho-L-histidine.</text>
        <dbReference type="EC" id="2.7.13.3"/>
    </reaction>
</comment>